<dbReference type="PANTHER" id="PTHR11142">
    <property type="entry name" value="PSEUDOURIDYLATE SYNTHASE"/>
    <property type="match status" value="1"/>
</dbReference>
<dbReference type="InterPro" id="IPR020103">
    <property type="entry name" value="PsdUridine_synth_cat_dom_sf"/>
</dbReference>
<evidence type="ECO:0000256" key="5">
    <source>
        <dbReference type="PIRSR" id="PIRSR001430-1"/>
    </source>
</evidence>
<dbReference type="InterPro" id="IPR020097">
    <property type="entry name" value="PsdUridine_synth_TruA_a/b_dom"/>
</dbReference>
<evidence type="ECO:0000259" key="8">
    <source>
        <dbReference type="Pfam" id="PF01416"/>
    </source>
</evidence>
<dbReference type="Gene3D" id="3.30.70.660">
    <property type="entry name" value="Pseudouridine synthase I, catalytic domain, C-terminal subdomain"/>
    <property type="match status" value="1"/>
</dbReference>
<dbReference type="Proteomes" id="UP000285951">
    <property type="component" value="Unassembled WGS sequence"/>
</dbReference>
<evidence type="ECO:0000256" key="7">
    <source>
        <dbReference type="RuleBase" id="RU003792"/>
    </source>
</evidence>
<keyword evidence="11" id="KW-1185">Reference proteome</keyword>
<dbReference type="NCBIfam" id="TIGR00071">
    <property type="entry name" value="hisT_truA"/>
    <property type="match status" value="1"/>
</dbReference>
<reference evidence="10 11" key="1">
    <citation type="submission" date="2019-11" db="EMBL/GenBank/DDBJ databases">
        <title>Draft genome sequence of Labilibaculum sp. strain SYP isolated from Black Sea.</title>
        <authorList>
            <person name="Yadav S."/>
            <person name="Villanueva L."/>
        </authorList>
    </citation>
    <scope>NUCLEOTIDE SEQUENCE [LARGE SCALE GENOMIC DNA]</scope>
    <source>
        <strain evidence="10 11">44</strain>
    </source>
</reference>
<comment type="subunit">
    <text evidence="4">Homodimer.</text>
</comment>
<accession>A0A7M4D5U9</accession>
<dbReference type="GO" id="GO:0003723">
    <property type="term" value="F:RNA binding"/>
    <property type="evidence" value="ECO:0007669"/>
    <property type="project" value="InterPro"/>
</dbReference>
<dbReference type="Pfam" id="PF01416">
    <property type="entry name" value="PseudoU_synth_1"/>
    <property type="match status" value="1"/>
</dbReference>
<evidence type="ECO:0000256" key="1">
    <source>
        <dbReference type="ARBA" id="ARBA00009375"/>
    </source>
</evidence>
<dbReference type="AlphaFoldDB" id="A0A7M4D5U9"/>
<dbReference type="HAMAP" id="MF_00171">
    <property type="entry name" value="TruA"/>
    <property type="match status" value="1"/>
</dbReference>
<protein>
    <recommendedName>
        <fullName evidence="4">tRNA pseudouridine synthase A</fullName>
        <ecNumber evidence="4">5.4.99.12</ecNumber>
    </recommendedName>
    <alternativeName>
        <fullName evidence="4">tRNA pseudouridine(38-40) synthase</fullName>
    </alternativeName>
    <alternativeName>
        <fullName evidence="4">tRNA pseudouridylate synthase I</fullName>
    </alternativeName>
    <alternativeName>
        <fullName evidence="4">tRNA-uridine isomerase I</fullName>
    </alternativeName>
</protein>
<name>A0A7M4D5U9_9BACT</name>
<evidence type="ECO:0000256" key="2">
    <source>
        <dbReference type="ARBA" id="ARBA00022694"/>
    </source>
</evidence>
<evidence type="ECO:0000256" key="4">
    <source>
        <dbReference type="HAMAP-Rule" id="MF_00171"/>
    </source>
</evidence>
<dbReference type="OrthoDB" id="9811823at2"/>
<feature type="domain" description="Pseudouridine synthase I TruA alpha/beta" evidence="8">
    <location>
        <begin position="163"/>
        <end position="259"/>
    </location>
</feature>
<dbReference type="InterPro" id="IPR020095">
    <property type="entry name" value="PsdUridine_synth_TruA_C"/>
</dbReference>
<dbReference type="GO" id="GO:0160147">
    <property type="term" value="F:tRNA pseudouridine(38-40) synthase activity"/>
    <property type="evidence" value="ECO:0007669"/>
    <property type="project" value="UniProtKB-EC"/>
</dbReference>
<dbReference type="SUPFAM" id="SSF55120">
    <property type="entry name" value="Pseudouridine synthase"/>
    <property type="match status" value="1"/>
</dbReference>
<evidence type="ECO:0000313" key="11">
    <source>
        <dbReference type="Proteomes" id="UP000285951"/>
    </source>
</evidence>
<dbReference type="GO" id="GO:0031119">
    <property type="term" value="P:tRNA pseudouridine synthesis"/>
    <property type="evidence" value="ECO:0007669"/>
    <property type="project" value="UniProtKB-UniRule"/>
</dbReference>
<keyword evidence="3 4" id="KW-0413">Isomerase</keyword>
<dbReference type="InterPro" id="IPR001406">
    <property type="entry name" value="PsdUridine_synth_TruA"/>
</dbReference>
<evidence type="ECO:0000313" key="10">
    <source>
        <dbReference type="EMBL" id="MVB07233.1"/>
    </source>
</evidence>
<organism evidence="9 12">
    <name type="scientific">Labilibaculum euxinus</name>
    <dbReference type="NCBI Taxonomy" id="2686357"/>
    <lineage>
        <taxon>Bacteria</taxon>
        <taxon>Pseudomonadati</taxon>
        <taxon>Bacteroidota</taxon>
        <taxon>Bacteroidia</taxon>
        <taxon>Marinilabiliales</taxon>
        <taxon>Marinifilaceae</taxon>
        <taxon>Labilibaculum</taxon>
    </lineage>
</organism>
<gene>
    <name evidence="4 9" type="primary">truA</name>
    <name evidence="10" type="ORF">DWB62_009400</name>
    <name evidence="9" type="ORF">GNY23_09400</name>
</gene>
<evidence type="ECO:0000256" key="3">
    <source>
        <dbReference type="ARBA" id="ARBA00023235"/>
    </source>
</evidence>
<dbReference type="EMBL" id="WOTW01000018">
    <property type="protein sequence ID" value="MUP38028.1"/>
    <property type="molecule type" value="Genomic_DNA"/>
</dbReference>
<sequence>MIPLPNRKFKKLKQVRVRYFFHIGYKGTAYRGWQRQKNIVSVQEVLEDKLSKLLKEKIVCIGCGRTDAGVHSSQYFFHINTYRKWNDHHLFVLNKILPSDISVYDVFEVDSHYHAQTSASKRTYNYFIHTKKNPFLNEISTLYNITPDVGKMAKAASVITKYNDFRALCKSPDSHNNTLCNIFSVQLFTDASETNFRLQITANRFLRGMIRILVHELIEVGTGQKSVDEFEEMIKRKTPLQFLNLAYPQGLYLSEIKYPFLNTNSVDDFCPLLKMNKWLIINNV</sequence>
<dbReference type="EC" id="5.4.99.12" evidence="4"/>
<keyword evidence="2 4" id="KW-0819">tRNA processing</keyword>
<comment type="caution">
    <text evidence="9">The sequence shown here is derived from an EMBL/GenBank/DDBJ whole genome shotgun (WGS) entry which is preliminary data.</text>
</comment>
<comment type="caution">
    <text evidence="4">Lacks conserved residue(s) required for the propagation of feature annotation.</text>
</comment>
<evidence type="ECO:0000313" key="12">
    <source>
        <dbReference type="Proteomes" id="UP000462449"/>
    </source>
</evidence>
<comment type="similarity">
    <text evidence="1 4 7">Belongs to the tRNA pseudouridine synthase TruA family.</text>
</comment>
<dbReference type="PIRSF" id="PIRSF001430">
    <property type="entry name" value="tRNA_psdUrid_synth"/>
    <property type="match status" value="1"/>
</dbReference>
<dbReference type="CDD" id="cd02570">
    <property type="entry name" value="PseudoU_synth_EcTruA"/>
    <property type="match status" value="1"/>
</dbReference>
<feature type="active site" description="Nucleophile" evidence="4 5">
    <location>
        <position position="67"/>
    </location>
</feature>
<dbReference type="InterPro" id="IPR020094">
    <property type="entry name" value="TruA/RsuA/RluB/E/F_N"/>
</dbReference>
<reference evidence="9 12" key="2">
    <citation type="submission" date="2019-12" db="EMBL/GenBank/DDBJ databases">
        <title>Draft genome sequence of Labilibaculum sp. strain 44 isolated from deep waters of Black Sea.</title>
        <authorList>
            <person name="Yadav S."/>
            <person name="Villanueva L."/>
        </authorList>
    </citation>
    <scope>NUCLEOTIDE SEQUENCE [LARGE SCALE GENOMIC DNA]</scope>
    <source>
        <strain evidence="9 12">44</strain>
    </source>
</reference>
<evidence type="ECO:0000256" key="6">
    <source>
        <dbReference type="PIRSR" id="PIRSR001430-2"/>
    </source>
</evidence>
<comment type="function">
    <text evidence="4">Formation of pseudouridine at positions 38, 39 and 40 in the anticodon stem and loop of transfer RNAs.</text>
</comment>
<comment type="catalytic activity">
    <reaction evidence="4 7">
        <text>uridine(38/39/40) in tRNA = pseudouridine(38/39/40) in tRNA</text>
        <dbReference type="Rhea" id="RHEA:22376"/>
        <dbReference type="Rhea" id="RHEA-COMP:10085"/>
        <dbReference type="Rhea" id="RHEA-COMP:10087"/>
        <dbReference type="ChEBI" id="CHEBI:65314"/>
        <dbReference type="ChEBI" id="CHEBI:65315"/>
        <dbReference type="EC" id="5.4.99.12"/>
    </reaction>
</comment>
<proteinExistence type="inferred from homology"/>
<evidence type="ECO:0000313" key="9">
    <source>
        <dbReference type="EMBL" id="MUP38028.1"/>
    </source>
</evidence>
<dbReference type="Gene3D" id="3.30.70.580">
    <property type="entry name" value="Pseudouridine synthase I, catalytic domain, N-terminal subdomain"/>
    <property type="match status" value="1"/>
</dbReference>
<dbReference type="EMBL" id="QTZN02000018">
    <property type="protein sequence ID" value="MVB07233.1"/>
    <property type="molecule type" value="Genomic_DNA"/>
</dbReference>
<dbReference type="Proteomes" id="UP000462449">
    <property type="component" value="Unassembled WGS sequence"/>
</dbReference>
<feature type="binding site" evidence="4 6">
    <location>
        <position position="124"/>
    </location>
    <ligand>
        <name>substrate</name>
    </ligand>
</feature>
<dbReference type="PANTHER" id="PTHR11142:SF0">
    <property type="entry name" value="TRNA PSEUDOURIDINE SYNTHASE-LIKE 1"/>
    <property type="match status" value="1"/>
</dbReference>